<protein>
    <recommendedName>
        <fullName evidence="1">Protein kinase domain-containing protein</fullName>
    </recommendedName>
</protein>
<accession>A0AA40ED18</accession>
<dbReference type="PROSITE" id="PS50011">
    <property type="entry name" value="PROTEIN_KINASE_DOM"/>
    <property type="match status" value="1"/>
</dbReference>
<proteinExistence type="predicted"/>
<name>A0AA40ED18_9PEZI</name>
<dbReference type="GO" id="GO:0004672">
    <property type="term" value="F:protein kinase activity"/>
    <property type="evidence" value="ECO:0007669"/>
    <property type="project" value="InterPro"/>
</dbReference>
<evidence type="ECO:0000259" key="1">
    <source>
        <dbReference type="PROSITE" id="PS50011"/>
    </source>
</evidence>
<dbReference type="GeneID" id="85331100"/>
<dbReference type="RefSeq" id="XP_060302729.1">
    <property type="nucleotide sequence ID" value="XM_060447830.1"/>
</dbReference>
<reference evidence="2" key="1">
    <citation type="submission" date="2023-06" db="EMBL/GenBank/DDBJ databases">
        <title>Genome-scale phylogeny and comparative genomics of the fungal order Sordariales.</title>
        <authorList>
            <consortium name="Lawrence Berkeley National Laboratory"/>
            <person name="Hensen N."/>
            <person name="Bonometti L."/>
            <person name="Westerberg I."/>
            <person name="Brannstrom I.O."/>
            <person name="Guillou S."/>
            <person name="Cros-Aarteil S."/>
            <person name="Calhoun S."/>
            <person name="Haridas S."/>
            <person name="Kuo A."/>
            <person name="Mondo S."/>
            <person name="Pangilinan J."/>
            <person name="Riley R."/>
            <person name="LaButti K."/>
            <person name="Andreopoulos B."/>
            <person name="Lipzen A."/>
            <person name="Chen C."/>
            <person name="Yanf M."/>
            <person name="Daum C."/>
            <person name="Ng V."/>
            <person name="Clum A."/>
            <person name="Steindorff A."/>
            <person name="Ohm R."/>
            <person name="Martin F."/>
            <person name="Silar P."/>
            <person name="Natvig D."/>
            <person name="Lalanne C."/>
            <person name="Gautier V."/>
            <person name="Ament-velasquez S.L."/>
            <person name="Kruys A."/>
            <person name="Hutchinson M.I."/>
            <person name="Powell A.J."/>
            <person name="Barry K."/>
            <person name="Miller A.N."/>
            <person name="Grigoriev I.V."/>
            <person name="Debuchy R."/>
            <person name="Gladieux P."/>
            <person name="Thoren M.H."/>
            <person name="Johannesson H."/>
        </authorList>
    </citation>
    <scope>NUCLEOTIDE SEQUENCE</scope>
    <source>
        <strain evidence="2">SMH2392-1A</strain>
    </source>
</reference>
<sequence>MESFFENYEAEDRFAYIFDNYDSQNHHYRIYLDWDMRCTVTSTQEHPAPSSKRRIHRSEFTEIRRLGKQTDLTTNRTIDYLNLNSGIVHGDMMPQNLLINSTTDQTKIFDFDLGSKLGSKSNRFGEFKYLPQLSDVKYAAFTVFDIITQKLGDVEEGHDMFDLHSSDVFKNSVPWVKHEDVQLDSPVSAYYDTLEAWVAKRDLKQVINTTAG</sequence>
<dbReference type="Gene3D" id="1.10.510.10">
    <property type="entry name" value="Transferase(Phosphotransferase) domain 1"/>
    <property type="match status" value="1"/>
</dbReference>
<evidence type="ECO:0000313" key="3">
    <source>
        <dbReference type="Proteomes" id="UP001172101"/>
    </source>
</evidence>
<organism evidence="2 3">
    <name type="scientific">Lasiosphaeria miniovina</name>
    <dbReference type="NCBI Taxonomy" id="1954250"/>
    <lineage>
        <taxon>Eukaryota</taxon>
        <taxon>Fungi</taxon>
        <taxon>Dikarya</taxon>
        <taxon>Ascomycota</taxon>
        <taxon>Pezizomycotina</taxon>
        <taxon>Sordariomycetes</taxon>
        <taxon>Sordariomycetidae</taxon>
        <taxon>Sordariales</taxon>
        <taxon>Lasiosphaeriaceae</taxon>
        <taxon>Lasiosphaeria</taxon>
    </lineage>
</organism>
<dbReference type="InterPro" id="IPR000719">
    <property type="entry name" value="Prot_kinase_dom"/>
</dbReference>
<feature type="domain" description="Protein kinase" evidence="1">
    <location>
        <begin position="1"/>
        <end position="212"/>
    </location>
</feature>
<dbReference type="InterPro" id="IPR011009">
    <property type="entry name" value="Kinase-like_dom_sf"/>
</dbReference>
<comment type="caution">
    <text evidence="2">The sequence shown here is derived from an EMBL/GenBank/DDBJ whole genome shotgun (WGS) entry which is preliminary data.</text>
</comment>
<dbReference type="GO" id="GO:0005524">
    <property type="term" value="F:ATP binding"/>
    <property type="evidence" value="ECO:0007669"/>
    <property type="project" value="InterPro"/>
</dbReference>
<keyword evidence="3" id="KW-1185">Reference proteome</keyword>
<evidence type="ECO:0000313" key="2">
    <source>
        <dbReference type="EMBL" id="KAK0733852.1"/>
    </source>
</evidence>
<gene>
    <name evidence="2" type="ORF">B0T26DRAFT_867042</name>
</gene>
<dbReference type="Proteomes" id="UP001172101">
    <property type="component" value="Unassembled WGS sequence"/>
</dbReference>
<dbReference type="AlphaFoldDB" id="A0AA40ED18"/>
<dbReference type="SUPFAM" id="SSF56112">
    <property type="entry name" value="Protein kinase-like (PK-like)"/>
    <property type="match status" value="1"/>
</dbReference>
<dbReference type="EMBL" id="JAUIRO010000001">
    <property type="protein sequence ID" value="KAK0733852.1"/>
    <property type="molecule type" value="Genomic_DNA"/>
</dbReference>